<feature type="chain" id="PRO_5037642566" evidence="1">
    <location>
        <begin position="27"/>
        <end position="438"/>
    </location>
</feature>
<evidence type="ECO:0000313" key="2">
    <source>
        <dbReference type="EMBL" id="MBI3630986.1"/>
    </source>
</evidence>
<dbReference type="AlphaFoldDB" id="A0A932VSA7"/>
<feature type="signal peptide" evidence="1">
    <location>
        <begin position="1"/>
        <end position="26"/>
    </location>
</feature>
<accession>A0A932VSA7</accession>
<evidence type="ECO:0000256" key="1">
    <source>
        <dbReference type="SAM" id="SignalP"/>
    </source>
</evidence>
<evidence type="ECO:0000313" key="3">
    <source>
        <dbReference type="Proteomes" id="UP000753196"/>
    </source>
</evidence>
<comment type="caution">
    <text evidence="2">The sequence shown here is derived from an EMBL/GenBank/DDBJ whole genome shotgun (WGS) entry which is preliminary data.</text>
</comment>
<dbReference type="Proteomes" id="UP000753196">
    <property type="component" value="Unassembled WGS sequence"/>
</dbReference>
<keyword evidence="1" id="KW-0732">Signal</keyword>
<sequence>MCSKKNLFRMFLAGAALFSLALVASATTTPMTLLGDDSNLIGNLTVGGNVGVGTTSPAQSLSVAQNGYIAGGMGVGITETNPGRIQATGRIQSNNGDIRSGDSTGDASFLLQGANNWDWFHNNTTDVTQLRRNSSAFVTINSAGNVGIGTTSPSSKLSVMGSGTGTGRGFVFANSNNAEKVTILDNGNVGIGTAVPGAKLSFGNLNDGRNTADGITWYNPGPTSYGIYRTAGAWSGPSYQQLQLAWQTGIVIDGGTAYGKSGTILQPKGGKVGIGTTSPLTALHVQSTGSAIIRAESASPAFDLRSNYATPSLARMSLNAIGNVLLDTNVQNENTSPRWQMSMGAQGDLFRILRAPAPSGTLSELMRITNTGNVGIGIGTTTPTAKLDINGDKIRIEVSKTPVSSSEACNQGEIAWDANSLYVCVAANTWKKAALTSF</sequence>
<name>A0A932VSA7_9BACT</name>
<organism evidence="2 3">
    <name type="scientific">Candidatus Sungiibacteriota bacterium</name>
    <dbReference type="NCBI Taxonomy" id="2750080"/>
    <lineage>
        <taxon>Bacteria</taxon>
        <taxon>Candidatus Sungiibacteriota</taxon>
    </lineage>
</organism>
<reference evidence="2" key="1">
    <citation type="submission" date="2020-07" db="EMBL/GenBank/DDBJ databases">
        <title>Huge and variable diversity of episymbiotic CPR bacteria and DPANN archaea in groundwater ecosystems.</title>
        <authorList>
            <person name="He C.Y."/>
            <person name="Keren R."/>
            <person name="Whittaker M."/>
            <person name="Farag I.F."/>
            <person name="Doudna J."/>
            <person name="Cate J.H.D."/>
            <person name="Banfield J.F."/>
        </authorList>
    </citation>
    <scope>NUCLEOTIDE SEQUENCE</scope>
    <source>
        <strain evidence="2">NC_groundwater_973_Pr1_S-0.2um_54_13</strain>
    </source>
</reference>
<gene>
    <name evidence="2" type="ORF">HY221_01480</name>
</gene>
<protein>
    <submittedName>
        <fullName evidence="2">Uncharacterized protein</fullName>
    </submittedName>
</protein>
<proteinExistence type="predicted"/>
<dbReference type="EMBL" id="JACQCR010000033">
    <property type="protein sequence ID" value="MBI3630986.1"/>
    <property type="molecule type" value="Genomic_DNA"/>
</dbReference>